<evidence type="ECO:0000256" key="6">
    <source>
        <dbReference type="HAMAP-Rule" id="MF_00978"/>
    </source>
</evidence>
<dbReference type="HAMAP" id="MF_00978">
    <property type="entry name" value="Bifunct_BirA"/>
    <property type="match status" value="1"/>
</dbReference>
<evidence type="ECO:0000313" key="9">
    <source>
        <dbReference type="Proteomes" id="UP001222087"/>
    </source>
</evidence>
<dbReference type="Gene3D" id="1.10.10.10">
    <property type="entry name" value="Winged helix-like DNA-binding domain superfamily/Winged helix DNA-binding domain"/>
    <property type="match status" value="1"/>
</dbReference>
<dbReference type="RefSeq" id="WP_275087699.1">
    <property type="nucleotide sequence ID" value="NZ_CP119078.1"/>
</dbReference>
<keyword evidence="6" id="KW-0805">Transcription regulation</keyword>
<evidence type="ECO:0000313" key="8">
    <source>
        <dbReference type="EMBL" id="WED41874.1"/>
    </source>
</evidence>
<sequence>MKEFSHLQIELIKQLADGRCYSGNTLGEQLGVSRTAIWKHIGQLIDLGLPIKRLPQQGYQLAIPMQLLDEAMIRQKLLSRHFSKEINFHLFPIVDSTNQFLKNLSNNAHLSICCAEMQTHGRGRFGREWISPFGKNIYCSSRWELNCCLSKLSGLSLVIGLAILASLKDSHIEQEIELKWPNDLLWQNKKLCGILIEVIAETHGCAQVIIGIGMNVNSATHEKPLSEKPWCSLYEITNQFYDRNLLLANLIYRLHEYMEKFLQSGFPGFKQEWQHVDYLEGKAITIMQPTGTMHGKACGVNEFGQLCLRDEQGTVHYLSSGDTSLSAI</sequence>
<feature type="binding site" evidence="6">
    <location>
        <position position="190"/>
    </location>
    <ligand>
        <name>biotin</name>
        <dbReference type="ChEBI" id="CHEBI:57586"/>
    </ligand>
</feature>
<dbReference type="SUPFAM" id="SSF55681">
    <property type="entry name" value="Class II aaRS and biotin synthetases"/>
    <property type="match status" value="1"/>
</dbReference>
<dbReference type="SUPFAM" id="SSF50037">
    <property type="entry name" value="C-terminal domain of transcriptional repressors"/>
    <property type="match status" value="1"/>
</dbReference>
<evidence type="ECO:0000256" key="3">
    <source>
        <dbReference type="ARBA" id="ARBA00022840"/>
    </source>
</evidence>
<keyword evidence="3 6" id="KW-0067">ATP-binding</keyword>
<keyword evidence="9" id="KW-1185">Reference proteome</keyword>
<organism evidence="8 9">
    <name type="scientific">Legionella cardiaca</name>
    <dbReference type="NCBI Taxonomy" id="1071983"/>
    <lineage>
        <taxon>Bacteria</taxon>
        <taxon>Pseudomonadati</taxon>
        <taxon>Pseudomonadota</taxon>
        <taxon>Gammaproteobacteria</taxon>
        <taxon>Legionellales</taxon>
        <taxon>Legionellaceae</taxon>
        <taxon>Legionella</taxon>
    </lineage>
</organism>
<keyword evidence="6" id="KW-0678">Repressor</keyword>
<protein>
    <recommendedName>
        <fullName evidence="6">Bifunctional ligase/repressor BirA</fullName>
    </recommendedName>
    <alternativeName>
        <fullName evidence="6">Biotin operon repressor</fullName>
    </alternativeName>
    <alternativeName>
        <fullName evidence="6">Biotin--[acetyl-CoA-carboxylase] ligase</fullName>
        <ecNumber evidence="6">6.3.4.15</ecNumber>
    </alternativeName>
    <alternativeName>
        <fullName evidence="6">Biotin--protein ligase</fullName>
    </alternativeName>
    <alternativeName>
        <fullName evidence="6">Biotin-[acetyl-CoA carboxylase] synthetase</fullName>
    </alternativeName>
</protein>
<dbReference type="PANTHER" id="PTHR12835">
    <property type="entry name" value="BIOTIN PROTEIN LIGASE"/>
    <property type="match status" value="1"/>
</dbReference>
<dbReference type="Gene3D" id="2.30.30.100">
    <property type="match status" value="1"/>
</dbReference>
<feature type="DNA-binding region" description="H-T-H motif" evidence="6">
    <location>
        <begin position="23"/>
        <end position="42"/>
    </location>
</feature>
<dbReference type="Gene3D" id="3.30.930.10">
    <property type="entry name" value="Bira Bifunctional Protein, Domain 2"/>
    <property type="match status" value="1"/>
</dbReference>
<keyword evidence="4 6" id="KW-0092">Biotin</keyword>
<evidence type="ECO:0000259" key="7">
    <source>
        <dbReference type="PROSITE" id="PS51733"/>
    </source>
</evidence>
<dbReference type="NCBIfam" id="TIGR00121">
    <property type="entry name" value="birA_ligase"/>
    <property type="match status" value="1"/>
</dbReference>
<dbReference type="Pfam" id="PF02237">
    <property type="entry name" value="BPL_C"/>
    <property type="match status" value="1"/>
</dbReference>
<dbReference type="CDD" id="cd00090">
    <property type="entry name" value="HTH_ARSR"/>
    <property type="match status" value="1"/>
</dbReference>
<comment type="function">
    <text evidence="6">Acts both as a biotin--[acetyl-CoA-carboxylase] ligase and a biotin-operon repressor. In the presence of ATP, BirA activates biotin to form the BirA-biotinyl-5'-adenylate (BirA-bio-5'-AMP or holoBirA) complex. HoloBirA can either transfer the biotinyl moiety to the biotin carboxyl carrier protein (BCCP) subunit of acetyl-CoA carboxylase, or bind to the biotin operator site and inhibit transcription of the operon.</text>
</comment>
<dbReference type="InterPro" id="IPR036390">
    <property type="entry name" value="WH_DNA-bd_sf"/>
</dbReference>
<dbReference type="GO" id="GO:0004077">
    <property type="term" value="F:biotin--[biotin carboxyl-carrier protein] ligase activity"/>
    <property type="evidence" value="ECO:0007669"/>
    <property type="project" value="UniProtKB-EC"/>
</dbReference>
<dbReference type="SUPFAM" id="SSF46785">
    <property type="entry name" value="Winged helix' DNA-binding domain"/>
    <property type="match status" value="1"/>
</dbReference>
<dbReference type="InterPro" id="IPR045864">
    <property type="entry name" value="aa-tRNA-synth_II/BPL/LPL"/>
</dbReference>
<gene>
    <name evidence="6 8" type="primary">birA</name>
    <name evidence="8" type="ORF">PXX05_07990</name>
</gene>
<evidence type="ECO:0000256" key="4">
    <source>
        <dbReference type="ARBA" id="ARBA00023267"/>
    </source>
</evidence>
<feature type="binding site" evidence="6">
    <location>
        <position position="118"/>
    </location>
    <ligand>
        <name>biotin</name>
        <dbReference type="ChEBI" id="CHEBI:57586"/>
    </ligand>
</feature>
<dbReference type="InterPro" id="IPR004408">
    <property type="entry name" value="Biotin_CoA_COase_ligase"/>
</dbReference>
<dbReference type="InterPro" id="IPR004143">
    <property type="entry name" value="BPL_LPL_catalytic"/>
</dbReference>
<feature type="domain" description="BPL/LPL catalytic" evidence="7">
    <location>
        <begin position="80"/>
        <end position="262"/>
    </location>
</feature>
<comment type="catalytic activity">
    <reaction evidence="5 6">
        <text>biotin + L-lysyl-[protein] + ATP = N(6)-biotinyl-L-lysyl-[protein] + AMP + diphosphate + H(+)</text>
        <dbReference type="Rhea" id="RHEA:11756"/>
        <dbReference type="Rhea" id="RHEA-COMP:9752"/>
        <dbReference type="Rhea" id="RHEA-COMP:10505"/>
        <dbReference type="ChEBI" id="CHEBI:15378"/>
        <dbReference type="ChEBI" id="CHEBI:29969"/>
        <dbReference type="ChEBI" id="CHEBI:30616"/>
        <dbReference type="ChEBI" id="CHEBI:33019"/>
        <dbReference type="ChEBI" id="CHEBI:57586"/>
        <dbReference type="ChEBI" id="CHEBI:83144"/>
        <dbReference type="ChEBI" id="CHEBI:456215"/>
        <dbReference type="EC" id="6.3.4.15"/>
    </reaction>
</comment>
<feature type="binding site" evidence="6">
    <location>
        <begin position="96"/>
        <end position="98"/>
    </location>
    <ligand>
        <name>biotin</name>
        <dbReference type="ChEBI" id="CHEBI:57586"/>
    </ligand>
</feature>
<dbReference type="CDD" id="cd16442">
    <property type="entry name" value="BPL"/>
    <property type="match status" value="1"/>
</dbReference>
<dbReference type="InterPro" id="IPR003142">
    <property type="entry name" value="BPL_C"/>
</dbReference>
<accession>A0ABY8AQ06</accession>
<feature type="binding site" evidence="6">
    <location>
        <begin position="122"/>
        <end position="124"/>
    </location>
    <ligand>
        <name>biotin</name>
        <dbReference type="ChEBI" id="CHEBI:57586"/>
    </ligand>
</feature>
<dbReference type="EC" id="6.3.4.15" evidence="6"/>
<dbReference type="InterPro" id="IPR011991">
    <property type="entry name" value="ArsR-like_HTH"/>
</dbReference>
<evidence type="ECO:0000256" key="5">
    <source>
        <dbReference type="ARBA" id="ARBA00047846"/>
    </source>
</evidence>
<keyword evidence="6" id="KW-0238">DNA-binding</keyword>
<dbReference type="InterPro" id="IPR013196">
    <property type="entry name" value="HTH_11"/>
</dbReference>
<keyword evidence="2 6" id="KW-0547">Nucleotide-binding</keyword>
<keyword evidence="1 6" id="KW-0436">Ligase</keyword>
<dbReference type="PANTHER" id="PTHR12835:SF5">
    <property type="entry name" value="BIOTIN--PROTEIN LIGASE"/>
    <property type="match status" value="1"/>
</dbReference>
<dbReference type="EMBL" id="CP119078">
    <property type="protein sequence ID" value="WED41874.1"/>
    <property type="molecule type" value="Genomic_DNA"/>
</dbReference>
<name>A0ABY8AQ06_9GAMM</name>
<dbReference type="NCBIfam" id="NF008847">
    <property type="entry name" value="PRK11886.1-2"/>
    <property type="match status" value="1"/>
</dbReference>
<evidence type="ECO:0000256" key="1">
    <source>
        <dbReference type="ARBA" id="ARBA00022598"/>
    </source>
</evidence>
<dbReference type="Pfam" id="PF08279">
    <property type="entry name" value="HTH_11"/>
    <property type="match status" value="1"/>
</dbReference>
<dbReference type="InterPro" id="IPR036388">
    <property type="entry name" value="WH-like_DNA-bd_sf"/>
</dbReference>
<dbReference type="Proteomes" id="UP001222087">
    <property type="component" value="Chromosome"/>
</dbReference>
<dbReference type="InterPro" id="IPR008988">
    <property type="entry name" value="Transcriptional_repressor_C"/>
</dbReference>
<comment type="similarity">
    <text evidence="6">Belongs to the biotin--protein ligase family.</text>
</comment>
<evidence type="ECO:0000256" key="2">
    <source>
        <dbReference type="ARBA" id="ARBA00022741"/>
    </source>
</evidence>
<keyword evidence="6" id="KW-0804">Transcription</keyword>
<dbReference type="PROSITE" id="PS51733">
    <property type="entry name" value="BPL_LPL_CATALYTIC"/>
    <property type="match status" value="1"/>
</dbReference>
<dbReference type="InterPro" id="IPR030855">
    <property type="entry name" value="Bifunct_BirA"/>
</dbReference>
<dbReference type="Pfam" id="PF03099">
    <property type="entry name" value="BPL_LplA_LipB"/>
    <property type="match status" value="1"/>
</dbReference>
<reference evidence="8 9" key="1">
    <citation type="submission" date="2023-02" db="EMBL/GenBank/DDBJ databases">
        <title>Genome Sequence of L. cardiaca H63T.</title>
        <authorList>
            <person name="Lopez A.E."/>
            <person name="Cianciotto N.P."/>
        </authorList>
    </citation>
    <scope>NUCLEOTIDE SEQUENCE [LARGE SCALE GENOMIC DNA]</scope>
    <source>
        <strain evidence="8 9">H63</strain>
    </source>
</reference>
<proteinExistence type="inferred from homology"/>